<dbReference type="InterPro" id="IPR012422">
    <property type="entry name" value="Cyt_c_oxidase_su4_bac-aa3"/>
</dbReference>
<proteinExistence type="predicted"/>
<keyword evidence="3" id="KW-0560">Oxidoreductase</keyword>
<dbReference type="GO" id="GO:0016491">
    <property type="term" value="F:oxidoreductase activity"/>
    <property type="evidence" value="ECO:0007669"/>
    <property type="project" value="UniProtKB-KW"/>
</dbReference>
<dbReference type="SUPFAM" id="SSF81469">
    <property type="entry name" value="Bacterial aa3 type cytochrome c oxidase subunit IV"/>
    <property type="match status" value="1"/>
</dbReference>
<evidence type="ECO:0000313" key="3">
    <source>
        <dbReference type="EMBL" id="SLN17036.1"/>
    </source>
</evidence>
<dbReference type="Gene3D" id="1.20.5.160">
    <property type="entry name" value="Bacterial aa3 type cytochrome c oxidase subunit IV"/>
    <property type="match status" value="1"/>
</dbReference>
<gene>
    <name evidence="3" type="primary">ctaH</name>
    <name evidence="3" type="ORF">PSM7751_00516</name>
</gene>
<reference evidence="4" key="1">
    <citation type="submission" date="2017-03" db="EMBL/GenBank/DDBJ databases">
        <authorList>
            <person name="Rodrigo-Torres L."/>
            <person name="Arahal R.D."/>
            <person name="Lucena T."/>
        </authorList>
    </citation>
    <scope>NUCLEOTIDE SEQUENCE [LARGE SCALE GENOMIC DNA]</scope>
    <source>
        <strain evidence="4">CECT 7751</strain>
    </source>
</reference>
<dbReference type="Proteomes" id="UP000193963">
    <property type="component" value="Unassembled WGS sequence"/>
</dbReference>
<keyword evidence="4" id="KW-1185">Reference proteome</keyword>
<dbReference type="RefSeq" id="WP_085886412.1">
    <property type="nucleotide sequence ID" value="NZ_FWFN01000001.1"/>
</dbReference>
<evidence type="ECO:0000259" key="2">
    <source>
        <dbReference type="Pfam" id="PF07835"/>
    </source>
</evidence>
<dbReference type="EMBL" id="FWFN01000001">
    <property type="protein sequence ID" value="SLN17036.1"/>
    <property type="molecule type" value="Genomic_DNA"/>
</dbReference>
<keyword evidence="1" id="KW-0812">Transmembrane</keyword>
<dbReference type="InterPro" id="IPR036596">
    <property type="entry name" value="Cyt-C_aa3_sf"/>
</dbReference>
<dbReference type="OrthoDB" id="7691500at2"/>
<name>A0A1X6YCL0_9RHOB</name>
<sequence length="44" mass="4892">MAEHKHGEMDIEPQEKTFEGFIKAAMWVCGISIGVLVILALFNS</sequence>
<dbReference type="AlphaFoldDB" id="A0A1X6YCL0"/>
<dbReference type="Pfam" id="PF07835">
    <property type="entry name" value="COX4_pro_2"/>
    <property type="match status" value="1"/>
</dbReference>
<keyword evidence="1" id="KW-1133">Transmembrane helix</keyword>
<protein>
    <submittedName>
        <fullName evidence="3">Cytochrome c oxidase subunit 4</fullName>
        <ecNumber evidence="3">1.9.3.1</ecNumber>
    </submittedName>
</protein>
<feature type="domain" description="Cytochrome c oxidase subunit IV bacterial aa3 type" evidence="2">
    <location>
        <begin position="4"/>
        <end position="43"/>
    </location>
</feature>
<keyword evidence="1" id="KW-0472">Membrane</keyword>
<evidence type="ECO:0000256" key="1">
    <source>
        <dbReference type="SAM" id="Phobius"/>
    </source>
</evidence>
<feature type="transmembrane region" description="Helical" evidence="1">
    <location>
        <begin position="21"/>
        <end position="42"/>
    </location>
</feature>
<organism evidence="3 4">
    <name type="scientific">Pseudooceanicola marinus</name>
    <dbReference type="NCBI Taxonomy" id="396013"/>
    <lineage>
        <taxon>Bacteria</taxon>
        <taxon>Pseudomonadati</taxon>
        <taxon>Pseudomonadota</taxon>
        <taxon>Alphaproteobacteria</taxon>
        <taxon>Rhodobacterales</taxon>
        <taxon>Paracoccaceae</taxon>
        <taxon>Pseudooceanicola</taxon>
    </lineage>
</organism>
<evidence type="ECO:0000313" key="4">
    <source>
        <dbReference type="Proteomes" id="UP000193963"/>
    </source>
</evidence>
<dbReference type="EC" id="1.9.3.1" evidence="3"/>
<accession>A0A1X6YCL0</accession>